<reference evidence="2 3" key="1">
    <citation type="submission" date="2018-03" db="EMBL/GenBank/DDBJ databases">
        <title>Aquarubrobacter algicola gen. nov., sp. nov., a novel actinobacterium isolated from shallow eutrophic lake during the end of cyanobacterial harmful algal blooms.</title>
        <authorList>
            <person name="Chun S.J."/>
        </authorList>
    </citation>
    <scope>NUCLEOTIDE SEQUENCE [LARGE SCALE GENOMIC DNA]</scope>
    <source>
        <strain evidence="2 3">Seoho-28</strain>
    </source>
</reference>
<accession>A0A2T4UI51</accession>
<evidence type="ECO:0000313" key="2">
    <source>
        <dbReference type="EMBL" id="PTL58922.1"/>
    </source>
</evidence>
<dbReference type="RefSeq" id="WP_107567359.1">
    <property type="nucleotide sequence ID" value="NZ_PYYB01000001.1"/>
</dbReference>
<feature type="compositionally biased region" description="Basic and acidic residues" evidence="1">
    <location>
        <begin position="434"/>
        <end position="446"/>
    </location>
</feature>
<protein>
    <submittedName>
        <fullName evidence="2">Uncharacterized protein</fullName>
    </submittedName>
</protein>
<comment type="caution">
    <text evidence="2">The sequence shown here is derived from an EMBL/GenBank/DDBJ whole genome shotgun (WGS) entry which is preliminary data.</text>
</comment>
<organism evidence="2 3">
    <name type="scientific">Paraconexibacter algicola</name>
    <dbReference type="NCBI Taxonomy" id="2133960"/>
    <lineage>
        <taxon>Bacteria</taxon>
        <taxon>Bacillati</taxon>
        <taxon>Actinomycetota</taxon>
        <taxon>Thermoleophilia</taxon>
        <taxon>Solirubrobacterales</taxon>
        <taxon>Paraconexibacteraceae</taxon>
        <taxon>Paraconexibacter</taxon>
    </lineage>
</organism>
<dbReference type="Proteomes" id="UP000240739">
    <property type="component" value="Unassembled WGS sequence"/>
</dbReference>
<dbReference type="AlphaFoldDB" id="A0A2T4UI51"/>
<keyword evidence="3" id="KW-1185">Reference proteome</keyword>
<name>A0A2T4UI51_9ACTN</name>
<evidence type="ECO:0000313" key="3">
    <source>
        <dbReference type="Proteomes" id="UP000240739"/>
    </source>
</evidence>
<feature type="compositionally biased region" description="Basic and acidic residues" evidence="1">
    <location>
        <begin position="413"/>
        <end position="426"/>
    </location>
</feature>
<dbReference type="EMBL" id="PYYB01000001">
    <property type="protein sequence ID" value="PTL58922.1"/>
    <property type="molecule type" value="Genomic_DNA"/>
</dbReference>
<dbReference type="OrthoDB" id="581550at2"/>
<evidence type="ECO:0000256" key="1">
    <source>
        <dbReference type="SAM" id="MobiDB-lite"/>
    </source>
</evidence>
<feature type="region of interest" description="Disordered" evidence="1">
    <location>
        <begin position="409"/>
        <end position="446"/>
    </location>
</feature>
<proteinExistence type="predicted"/>
<gene>
    <name evidence="2" type="ORF">C7Y72_04290</name>
</gene>
<sequence>MAKPEIRKEARELRAAGHGVRAIARTLGVAQSTVSLWTRDIEATTTAHATRARPTTIARRRLVVWSSGRVRRCSRCATHLPEECFGRTTRGFQGWCRACFRAHARARGPAHREQVARSARRRREVAQAWIRRHLAEHHCRDCGESDLVVLEFDHVDGKSANVGDLVGRGARLDRIIAEAERCEVVCVNCHRNRTATRAGWVRAMPDWRRHLEAKGTRRARNLLHALSHLDGTGCLDCGSRSLVALDFDHRPGTVKRRSVMQLAAGGCALATLQVEIAKCDVRCANCHRRQTMQRGRHFRAQPAPADVPVDLGARRRQARNLRVAGLTIEEIADEVGAARTSVADWVRDLPLTAEQREANLRRRREARIAARLTDEPPRTCRRCGVEQPAAAFSWNSGRRRTTCKACTAARNRVRSDEEKAEAAAKQRERRRRAREAQDREPGAPCA</sequence>